<protein>
    <submittedName>
        <fullName evidence="1">Uncharacterized protein</fullName>
    </submittedName>
</protein>
<dbReference type="EMBL" id="FODS01000084">
    <property type="protein sequence ID" value="SEP28761.1"/>
    <property type="molecule type" value="Genomic_DNA"/>
</dbReference>
<organism evidence="1 2">
    <name type="scientific">Salinihabitans flavidus</name>
    <dbReference type="NCBI Taxonomy" id="569882"/>
    <lineage>
        <taxon>Bacteria</taxon>
        <taxon>Pseudomonadati</taxon>
        <taxon>Pseudomonadota</taxon>
        <taxon>Alphaproteobacteria</taxon>
        <taxon>Rhodobacterales</taxon>
        <taxon>Roseobacteraceae</taxon>
        <taxon>Salinihabitans</taxon>
    </lineage>
</organism>
<dbReference type="STRING" id="569882.SAMN04490248_1843"/>
<proteinExistence type="predicted"/>
<name>A0A1H8WM92_9RHOB</name>
<reference evidence="1 2" key="1">
    <citation type="submission" date="2016-10" db="EMBL/GenBank/DDBJ databases">
        <authorList>
            <person name="de Groot N.N."/>
        </authorList>
    </citation>
    <scope>NUCLEOTIDE SEQUENCE [LARGE SCALE GENOMIC DNA]</scope>
    <source>
        <strain evidence="1 2">DSM 27842</strain>
    </source>
</reference>
<evidence type="ECO:0000313" key="2">
    <source>
        <dbReference type="Proteomes" id="UP000198893"/>
    </source>
</evidence>
<dbReference type="OrthoDB" id="7872072at2"/>
<sequence length="84" mass="9249">MSAAAIAGFFARIHGREGEDLQEAFANEAIETGGHWWPTRDPLNGQALFEIHLHGVTAIGLSLDDAIRSWRRKARARLEDPNAA</sequence>
<dbReference type="RefSeq" id="WP_093120909.1">
    <property type="nucleotide sequence ID" value="NZ_FODS01000084.1"/>
</dbReference>
<accession>A0A1H8WM92</accession>
<dbReference type="AlphaFoldDB" id="A0A1H8WM92"/>
<dbReference type="Proteomes" id="UP000198893">
    <property type="component" value="Unassembled WGS sequence"/>
</dbReference>
<gene>
    <name evidence="1" type="ORF">SAMN04490248_1843</name>
</gene>
<evidence type="ECO:0000313" key="1">
    <source>
        <dbReference type="EMBL" id="SEP28761.1"/>
    </source>
</evidence>
<keyword evidence="2" id="KW-1185">Reference proteome</keyword>